<reference evidence="2" key="1">
    <citation type="submission" date="2022-11" db="UniProtKB">
        <authorList>
            <consortium name="WormBaseParasite"/>
        </authorList>
    </citation>
    <scope>IDENTIFICATION</scope>
</reference>
<name>A0AC34RJD4_9BILA</name>
<evidence type="ECO:0000313" key="1">
    <source>
        <dbReference type="Proteomes" id="UP000887576"/>
    </source>
</evidence>
<sequence>MLVVMIMSVAGVLMSFLMMFIERFFALLNTSPLVPWYRQPSTYGYTLVICYFIIVSPWIASAYLFPAFLTVEENAAFVKQYIRGGEALFMGNQEFLVIRKDYFFIFIHATIVMAFIFGLFLLVFFSLYLNQYRKARRFLSPKAREIHSMLFRSMLFQLIALGSLVFSSFCLDILVFAFNLPDYYLLAPFMLAWSFPVIDNIVVIFTIRPYREFVLGLFCKKKIEPQPTSAPGTQMEMASPQTPN</sequence>
<protein>
    <submittedName>
        <fullName evidence="2">Serpentine receptor class gamma</fullName>
    </submittedName>
</protein>
<accession>A0AC34RJD4</accession>
<dbReference type="WBParaSite" id="JU765_v2.g7306.t1">
    <property type="protein sequence ID" value="JU765_v2.g7306.t1"/>
    <property type="gene ID" value="JU765_v2.g7306"/>
</dbReference>
<proteinExistence type="predicted"/>
<organism evidence="1 2">
    <name type="scientific">Panagrolaimus sp. JU765</name>
    <dbReference type="NCBI Taxonomy" id="591449"/>
    <lineage>
        <taxon>Eukaryota</taxon>
        <taxon>Metazoa</taxon>
        <taxon>Ecdysozoa</taxon>
        <taxon>Nematoda</taxon>
        <taxon>Chromadorea</taxon>
        <taxon>Rhabditida</taxon>
        <taxon>Tylenchina</taxon>
        <taxon>Panagrolaimomorpha</taxon>
        <taxon>Panagrolaimoidea</taxon>
        <taxon>Panagrolaimidae</taxon>
        <taxon>Panagrolaimus</taxon>
    </lineage>
</organism>
<dbReference type="Proteomes" id="UP000887576">
    <property type="component" value="Unplaced"/>
</dbReference>
<evidence type="ECO:0000313" key="2">
    <source>
        <dbReference type="WBParaSite" id="JU765_v2.g7306.t1"/>
    </source>
</evidence>